<keyword evidence="5" id="KW-0333">Golgi apparatus</keyword>
<dbReference type="STRING" id="3983.A0A199UA93"/>
<dbReference type="OMA" id="HEIMILV"/>
<keyword evidence="6" id="KW-0472">Membrane</keyword>
<proteinExistence type="predicted"/>
<dbReference type="Pfam" id="PF07651">
    <property type="entry name" value="ANTH"/>
    <property type="match status" value="1"/>
</dbReference>
<dbReference type="InterPro" id="IPR048050">
    <property type="entry name" value="ANTH_N_plant"/>
</dbReference>
<evidence type="ECO:0000256" key="7">
    <source>
        <dbReference type="ARBA" id="ARBA00023176"/>
    </source>
</evidence>
<gene>
    <name evidence="10" type="ORF">MANES_S092000</name>
</gene>
<dbReference type="GO" id="GO:0005905">
    <property type="term" value="C:clathrin-coated pit"/>
    <property type="evidence" value="ECO:0007669"/>
    <property type="project" value="UniProtKB-SubCell"/>
</dbReference>
<dbReference type="GO" id="GO:0048268">
    <property type="term" value="P:clathrin coat assembly"/>
    <property type="evidence" value="ECO:0007669"/>
    <property type="project" value="InterPro"/>
</dbReference>
<keyword evidence="4" id="KW-0254">Endocytosis</keyword>
<dbReference type="Gene3D" id="1.25.40.90">
    <property type="match status" value="1"/>
</dbReference>
<keyword evidence="8" id="KW-0968">Cytoplasmic vesicle</keyword>
<dbReference type="FunFam" id="1.25.40.90:FF:000035">
    <property type="entry name" value="Putative clathrin assembly protein At4g40080"/>
    <property type="match status" value="1"/>
</dbReference>
<evidence type="ECO:0000256" key="2">
    <source>
        <dbReference type="ARBA" id="ARBA00004555"/>
    </source>
</evidence>
<evidence type="ECO:0000256" key="8">
    <source>
        <dbReference type="ARBA" id="ARBA00023329"/>
    </source>
</evidence>
<dbReference type="EMBL" id="KV451015">
    <property type="protein sequence ID" value="OAY21383.1"/>
    <property type="molecule type" value="Genomic_DNA"/>
</dbReference>
<comment type="subcellular location">
    <subcellularLocation>
        <location evidence="1">Cytoplasmic vesicle</location>
        <location evidence="1">Clathrin-coated vesicle</location>
    </subcellularLocation>
    <subcellularLocation>
        <location evidence="2">Golgi apparatus</location>
    </subcellularLocation>
    <subcellularLocation>
        <location evidence="3">Membrane</location>
        <location evidence="3">Clathrin-coated pit</location>
    </subcellularLocation>
</comment>
<feature type="domain" description="ENTH" evidence="9">
    <location>
        <begin position="25"/>
        <end position="163"/>
    </location>
</feature>
<dbReference type="PANTHER" id="PTHR22951">
    <property type="entry name" value="CLATHRIN ASSEMBLY PROTEIN"/>
    <property type="match status" value="1"/>
</dbReference>
<evidence type="ECO:0000259" key="9">
    <source>
        <dbReference type="PROSITE" id="PS50942"/>
    </source>
</evidence>
<dbReference type="InterPro" id="IPR013809">
    <property type="entry name" value="ENTH"/>
</dbReference>
<reference evidence="10" key="1">
    <citation type="submission" date="2016-02" db="EMBL/GenBank/DDBJ databases">
        <title>WGS assembly of Manihot esculenta.</title>
        <authorList>
            <person name="Bredeson J.V."/>
            <person name="Prochnik S.E."/>
            <person name="Lyons J.B."/>
            <person name="Schmutz J."/>
            <person name="Grimwood J."/>
            <person name="Vrebalov J."/>
            <person name="Bart R.S."/>
            <person name="Amuge T."/>
            <person name="Ferguson M.E."/>
            <person name="Green R."/>
            <person name="Putnam N."/>
            <person name="Stites J."/>
            <person name="Rounsley S."/>
            <person name="Rokhsar D.S."/>
        </authorList>
    </citation>
    <scope>NUCLEOTIDE SEQUENCE [LARGE SCALE GENOMIC DNA]</scope>
    <source>
        <tissue evidence="10">Leaf</tissue>
    </source>
</reference>
<dbReference type="InterPro" id="IPR045192">
    <property type="entry name" value="AP180-like"/>
</dbReference>
<dbReference type="GO" id="GO:0005543">
    <property type="term" value="F:phospholipid binding"/>
    <property type="evidence" value="ECO:0007669"/>
    <property type="project" value="InterPro"/>
</dbReference>
<dbReference type="PANTHER" id="PTHR22951:SF24">
    <property type="entry name" value="ENTH DOMAIN-CONTAINING PROTEIN"/>
    <property type="match status" value="1"/>
</dbReference>
<organism evidence="10">
    <name type="scientific">Manihot esculenta</name>
    <name type="common">Cassava</name>
    <name type="synonym">Jatropha manihot</name>
    <dbReference type="NCBI Taxonomy" id="3983"/>
    <lineage>
        <taxon>Eukaryota</taxon>
        <taxon>Viridiplantae</taxon>
        <taxon>Streptophyta</taxon>
        <taxon>Embryophyta</taxon>
        <taxon>Tracheophyta</taxon>
        <taxon>Spermatophyta</taxon>
        <taxon>Magnoliopsida</taxon>
        <taxon>eudicotyledons</taxon>
        <taxon>Gunneridae</taxon>
        <taxon>Pentapetalae</taxon>
        <taxon>rosids</taxon>
        <taxon>fabids</taxon>
        <taxon>Malpighiales</taxon>
        <taxon>Euphorbiaceae</taxon>
        <taxon>Crotonoideae</taxon>
        <taxon>Manihoteae</taxon>
        <taxon>Manihot</taxon>
    </lineage>
</organism>
<dbReference type="InterPro" id="IPR011417">
    <property type="entry name" value="ANTH_dom"/>
</dbReference>
<accession>A0A199UA93</accession>
<dbReference type="OrthoDB" id="44015at2759"/>
<name>A0A199UA93_MANES</name>
<protein>
    <recommendedName>
        <fullName evidence="9">ENTH domain-containing protein</fullName>
    </recommendedName>
</protein>
<dbReference type="GO" id="GO:0072583">
    <property type="term" value="P:clathrin-dependent endocytosis"/>
    <property type="evidence" value="ECO:0007669"/>
    <property type="project" value="InterPro"/>
</dbReference>
<evidence type="ECO:0000256" key="5">
    <source>
        <dbReference type="ARBA" id="ARBA00023034"/>
    </source>
</evidence>
<dbReference type="InterPro" id="IPR008942">
    <property type="entry name" value="ENTH_VHS"/>
</dbReference>
<dbReference type="CDD" id="cd16987">
    <property type="entry name" value="ANTH_N_AP180_plant"/>
    <property type="match status" value="1"/>
</dbReference>
<evidence type="ECO:0000256" key="4">
    <source>
        <dbReference type="ARBA" id="ARBA00022583"/>
    </source>
</evidence>
<evidence type="ECO:0000313" key="10">
    <source>
        <dbReference type="EMBL" id="OAY21383.1"/>
    </source>
</evidence>
<dbReference type="Gramene" id="Manes.18G062900.2.v8.1">
    <property type="protein sequence ID" value="Manes.18G062900.2.v8.1.CDS.1"/>
    <property type="gene ID" value="Manes.18G062900.v8.1"/>
</dbReference>
<dbReference type="SMART" id="SM00273">
    <property type="entry name" value="ENTH"/>
    <property type="match status" value="1"/>
</dbReference>
<evidence type="ECO:0000256" key="1">
    <source>
        <dbReference type="ARBA" id="ARBA00004132"/>
    </source>
</evidence>
<dbReference type="PROSITE" id="PS50942">
    <property type="entry name" value="ENTH"/>
    <property type="match status" value="1"/>
</dbReference>
<dbReference type="SUPFAM" id="SSF48464">
    <property type="entry name" value="ENTH/VHS domain"/>
    <property type="match status" value="1"/>
</dbReference>
<keyword evidence="7" id="KW-0168">Coated pit</keyword>
<dbReference type="GO" id="GO:0030136">
    <property type="term" value="C:clathrin-coated vesicle"/>
    <property type="evidence" value="ECO:0007669"/>
    <property type="project" value="UniProtKB-SubCell"/>
</dbReference>
<dbReference type="GO" id="GO:0005794">
    <property type="term" value="C:Golgi apparatus"/>
    <property type="evidence" value="ECO:0007669"/>
    <property type="project" value="UniProtKB-SubCell"/>
</dbReference>
<evidence type="ECO:0000256" key="6">
    <source>
        <dbReference type="ARBA" id="ARBA00023136"/>
    </source>
</evidence>
<evidence type="ECO:0000256" key="3">
    <source>
        <dbReference type="ARBA" id="ARBA00004600"/>
    </source>
</evidence>
<dbReference type="AlphaFoldDB" id="A0A199UA93"/>
<sequence>MDHRKKLRILKGLLKDKASIIRATLSNKRNKKIRIAVLRATTHDPSTSPSDDCIAAVLSLDQGSRLIACTCIEVLMDRLHDTKNASVVLKCLFTMHIIISRGSLILKDQLSVFLSFGGRNFLNLSMFRDESDPERWVLSSWVRWYAAIVEQNLKITRVLGHHLCSSFVATNSKGEEDKVLQLLNRDLFEEVDVLVEFVKVICEFPDSLHLQRNNLIYEIVRLVSEDYRSVQREISIRVMELGERIPSMSYSELTQLLGNLKRFESCKERLYLMFVNKNRNDALWELVGETRSKAVEMMKQKGEIKLLKMGNPNASSELTQFKFNSGGEFEYFDTVALTVSAMA</sequence>